<dbReference type="Pfam" id="PF13921">
    <property type="entry name" value="Myb_DNA-bind_6"/>
    <property type="match status" value="1"/>
</dbReference>
<gene>
    <name evidence="11" type="primary">CEF1</name>
    <name evidence="11" type="ORF">Q9L58_002043</name>
</gene>
<feature type="domain" description="HTH myb-type" evidence="10">
    <location>
        <begin position="1"/>
        <end position="56"/>
    </location>
</feature>
<evidence type="ECO:0000313" key="12">
    <source>
        <dbReference type="Proteomes" id="UP001447188"/>
    </source>
</evidence>
<dbReference type="InterPro" id="IPR047242">
    <property type="entry name" value="CDC5L/Cef1"/>
</dbReference>
<dbReference type="InterPro" id="IPR017930">
    <property type="entry name" value="Myb_dom"/>
</dbReference>
<evidence type="ECO:0000256" key="5">
    <source>
        <dbReference type="ARBA" id="ARBA00023125"/>
    </source>
</evidence>
<feature type="compositionally biased region" description="Low complexity" evidence="8">
    <location>
        <begin position="113"/>
        <end position="128"/>
    </location>
</feature>
<feature type="region of interest" description="Disordered" evidence="8">
    <location>
        <begin position="245"/>
        <end position="289"/>
    </location>
</feature>
<dbReference type="PROSITE" id="PS51294">
    <property type="entry name" value="HTH_MYB"/>
    <property type="match status" value="2"/>
</dbReference>
<organism evidence="11 12">
    <name type="scientific">Discina gigas</name>
    <dbReference type="NCBI Taxonomy" id="1032678"/>
    <lineage>
        <taxon>Eukaryota</taxon>
        <taxon>Fungi</taxon>
        <taxon>Dikarya</taxon>
        <taxon>Ascomycota</taxon>
        <taxon>Pezizomycotina</taxon>
        <taxon>Pezizomycetes</taxon>
        <taxon>Pezizales</taxon>
        <taxon>Discinaceae</taxon>
        <taxon>Discina</taxon>
    </lineage>
</organism>
<dbReference type="EMBL" id="JBBBZM010000017">
    <property type="protein sequence ID" value="KAL0638814.1"/>
    <property type="molecule type" value="Genomic_DNA"/>
</dbReference>
<feature type="domain" description="Myb-like" evidence="9">
    <location>
        <begin position="1"/>
        <end position="52"/>
    </location>
</feature>
<keyword evidence="12" id="KW-1185">Reference proteome</keyword>
<evidence type="ECO:0000313" key="11">
    <source>
        <dbReference type="EMBL" id="KAL0638814.1"/>
    </source>
</evidence>
<accession>A0ABR3GSA2</accession>
<evidence type="ECO:0000256" key="6">
    <source>
        <dbReference type="ARBA" id="ARBA00023187"/>
    </source>
</evidence>
<keyword evidence="6" id="KW-0508">mRNA splicing</keyword>
<dbReference type="InterPro" id="IPR021786">
    <property type="entry name" value="Cdc5p/Cef1_C"/>
</dbReference>
<dbReference type="PANTHER" id="PTHR45885">
    <property type="entry name" value="CELL DIVISION CYCLE 5-LIKE PROTEIN"/>
    <property type="match status" value="1"/>
</dbReference>
<feature type="compositionally biased region" description="Basic and acidic residues" evidence="8">
    <location>
        <begin position="129"/>
        <end position="152"/>
    </location>
</feature>
<dbReference type="CDD" id="cd11659">
    <property type="entry name" value="SANT_CDC5_II"/>
    <property type="match status" value="1"/>
</dbReference>
<evidence type="ECO:0000259" key="9">
    <source>
        <dbReference type="PROSITE" id="PS50090"/>
    </source>
</evidence>
<dbReference type="PANTHER" id="PTHR45885:SF1">
    <property type="entry name" value="CELL DIVISION CYCLE 5-LIKE PROTEIN"/>
    <property type="match status" value="1"/>
</dbReference>
<sequence length="786" mass="87407">MPVVKGGVWTNVEDEILKASVSKYGLNQWQRVSSLLARKSAKQCKARWAEWLDPSIRKVEWSRDEDEKLLHLAKLMPTQWRTIAPIVGRTATQCLDRYQKLLDEAEARESTELGLAGPEGGEASAPSADDIRRFRPGETDPDPETKPARPDAVDMDEDEKEMLSEARARLANTQGKKAKRKARERQLEDSRRLAVLQKRRELKHAGINIKLTHRRKGEMDYNADIPFEKRPALGFYDIGEEEARNERQRANIDPRKALSHTKRKGDQDEEAERGKRRKGGDKEKNGAAAAFASAAKAGQLQKIRQAEQLSKRRQLVLPSPQVGEAELEEIVKMGMTGEDANKIAGASENESTKGLVGNYTNINAGQPIRTPRAPPTEDRVANEIKNIRALTETQSSLLGGENTPLHEAGTTGFDGIAPRKMVVSTPNPLATPFRGGPGIGATPGGGATPMKIGQTPLRTPRDSLAINANGAYAGAMVSMTPRDQKLQQQSLKERLKSGFASLPKPKEIELEEPEEPEEDTEMDAGPAVVIDQEEIDRRVRLKREAAAAAEMKRRTQVLQKSLPRPSILDLDALGKRAHGETDTVRAMVLQEMATLIGSDALRYPVKGGKVQGAPRVLQRLEDDLLDRAKMEVLMELPQEVIAEAGRQFDIAWQEVHGTRRSILPGLEEYGEDDVGRIPIMVQAFNFIQDKLTKDAIQGNKLEKKLSLLLGGYQSRSKLLSQKITQASDAIAETKRDLESFRTLRISEADAIPRRLETIRSEVAFLDGREREAQEIYRARREELEGL</sequence>
<evidence type="ECO:0000256" key="1">
    <source>
        <dbReference type="ARBA" id="ARBA00010506"/>
    </source>
</evidence>
<evidence type="ECO:0000259" key="10">
    <source>
        <dbReference type="PROSITE" id="PS51294"/>
    </source>
</evidence>
<evidence type="ECO:0000256" key="8">
    <source>
        <dbReference type="SAM" id="MobiDB-lite"/>
    </source>
</evidence>
<reference evidence="11 12" key="1">
    <citation type="submission" date="2024-02" db="EMBL/GenBank/DDBJ databases">
        <title>Discinaceae phylogenomics.</title>
        <authorList>
            <person name="Dirks A.C."/>
            <person name="James T.Y."/>
        </authorList>
    </citation>
    <scope>NUCLEOTIDE SEQUENCE [LARGE SCALE GENOMIC DNA]</scope>
    <source>
        <strain evidence="11 12">ACD0624</strain>
    </source>
</reference>
<dbReference type="InterPro" id="IPR001005">
    <property type="entry name" value="SANT/Myb"/>
</dbReference>
<comment type="similarity">
    <text evidence="1">Belongs to the CEF1 family.</text>
</comment>
<evidence type="ECO:0000256" key="4">
    <source>
        <dbReference type="ARBA" id="ARBA00022737"/>
    </source>
</evidence>
<dbReference type="CDD" id="cd00167">
    <property type="entry name" value="SANT"/>
    <property type="match status" value="1"/>
</dbReference>
<feature type="domain" description="Myb-like" evidence="9">
    <location>
        <begin position="53"/>
        <end position="102"/>
    </location>
</feature>
<proteinExistence type="inferred from homology"/>
<feature type="compositionally biased region" description="Basic and acidic residues" evidence="8">
    <location>
        <begin position="245"/>
        <end position="256"/>
    </location>
</feature>
<dbReference type="SUPFAM" id="SSF46689">
    <property type="entry name" value="Homeodomain-like"/>
    <property type="match status" value="1"/>
</dbReference>
<dbReference type="PROSITE" id="PS50090">
    <property type="entry name" value="MYB_LIKE"/>
    <property type="match status" value="2"/>
</dbReference>
<name>A0ABR3GSA2_9PEZI</name>
<evidence type="ECO:0000256" key="7">
    <source>
        <dbReference type="ARBA" id="ARBA00023242"/>
    </source>
</evidence>
<comment type="caution">
    <text evidence="11">The sequence shown here is derived from an EMBL/GenBank/DDBJ whole genome shotgun (WGS) entry which is preliminary data.</text>
</comment>
<dbReference type="Gene3D" id="1.10.10.60">
    <property type="entry name" value="Homeodomain-like"/>
    <property type="match status" value="2"/>
</dbReference>
<feature type="region of interest" description="Disordered" evidence="8">
    <location>
        <begin position="354"/>
        <end position="377"/>
    </location>
</feature>
<feature type="region of interest" description="Disordered" evidence="8">
    <location>
        <begin position="109"/>
        <end position="191"/>
    </location>
</feature>
<feature type="domain" description="HTH myb-type" evidence="10">
    <location>
        <begin position="57"/>
        <end position="106"/>
    </location>
</feature>
<dbReference type="InterPro" id="IPR009057">
    <property type="entry name" value="Homeodomain-like_sf"/>
</dbReference>
<dbReference type="Proteomes" id="UP001447188">
    <property type="component" value="Unassembled WGS sequence"/>
</dbReference>
<dbReference type="Pfam" id="PF11831">
    <property type="entry name" value="Myb_Cef"/>
    <property type="match status" value="1"/>
</dbReference>
<feature type="region of interest" description="Disordered" evidence="8">
    <location>
        <begin position="496"/>
        <end position="523"/>
    </location>
</feature>
<evidence type="ECO:0000256" key="3">
    <source>
        <dbReference type="ARBA" id="ARBA00022728"/>
    </source>
</evidence>
<dbReference type="InterPro" id="IPR047240">
    <property type="entry name" value="SANT_CDC5L_II"/>
</dbReference>
<feature type="compositionally biased region" description="Acidic residues" evidence="8">
    <location>
        <begin position="509"/>
        <end position="522"/>
    </location>
</feature>
<keyword evidence="3" id="KW-0747">Spliceosome</keyword>
<keyword evidence="2" id="KW-0507">mRNA processing</keyword>
<dbReference type="SMART" id="SM00717">
    <property type="entry name" value="SANT"/>
    <property type="match status" value="2"/>
</dbReference>
<evidence type="ECO:0000256" key="2">
    <source>
        <dbReference type="ARBA" id="ARBA00022664"/>
    </source>
</evidence>
<protein>
    <submittedName>
        <fullName evidence="11">Pre-mRNA-splicing factor cef1</fullName>
    </submittedName>
</protein>
<keyword evidence="5" id="KW-0238">DNA-binding</keyword>
<keyword evidence="7" id="KW-0539">Nucleus</keyword>
<keyword evidence="4" id="KW-0677">Repeat</keyword>